<dbReference type="PANTHER" id="PTHR10612">
    <property type="entry name" value="APOLIPOPROTEIN D"/>
    <property type="match status" value="1"/>
</dbReference>
<evidence type="ECO:0000256" key="1">
    <source>
        <dbReference type="ARBA" id="ARBA00006889"/>
    </source>
</evidence>
<dbReference type="EMBL" id="JAHWXT010000009">
    <property type="protein sequence ID" value="MCF0266739.1"/>
    <property type="molecule type" value="Genomic_DNA"/>
</dbReference>
<dbReference type="PRINTS" id="PR01171">
    <property type="entry name" value="BCTLIPOCALIN"/>
</dbReference>
<reference evidence="4" key="1">
    <citation type="submission" date="2021-07" db="EMBL/GenBank/DDBJ databases">
        <authorList>
            <person name="Fernandez M."/>
            <person name="Pereira P."/>
            <person name="Torres Tejerizo G.A."/>
            <person name="Gonzalez P."/>
            <person name="Agostini E."/>
        </authorList>
    </citation>
    <scope>NUCLEOTIDE SEQUENCE</scope>
    <source>
        <strain evidence="4">SFC 500-1A</strain>
    </source>
</reference>
<dbReference type="InterPro" id="IPR000566">
    <property type="entry name" value="Lipocln_cytosolic_FA-bd_dom"/>
</dbReference>
<keyword evidence="2" id="KW-0446">Lipid-binding</keyword>
<dbReference type="GO" id="GO:0008289">
    <property type="term" value="F:lipid binding"/>
    <property type="evidence" value="ECO:0007669"/>
    <property type="project" value="UniProtKB-UniRule"/>
</dbReference>
<dbReference type="PANTHER" id="PTHR10612:SF34">
    <property type="entry name" value="APOLIPOPROTEIN D"/>
    <property type="match status" value="1"/>
</dbReference>
<comment type="function">
    <text evidence="2">Involved in the storage or transport of lipids necessary for membrane maintenance under stressful conditions. Displays a binding preference for lysophospholipids.</text>
</comment>
<evidence type="ECO:0000313" key="4">
    <source>
        <dbReference type="EMBL" id="MCF0266739.1"/>
    </source>
</evidence>
<organism evidence="4 5">
    <name type="scientific">Acinetobacter guillouiae</name>
    <name type="common">Acinetobacter genomosp. 11</name>
    <dbReference type="NCBI Taxonomy" id="106649"/>
    <lineage>
        <taxon>Bacteria</taxon>
        <taxon>Pseudomonadati</taxon>
        <taxon>Pseudomonadota</taxon>
        <taxon>Gammaproteobacteria</taxon>
        <taxon>Moraxellales</taxon>
        <taxon>Moraxellaceae</taxon>
        <taxon>Acinetobacter</taxon>
    </lineage>
</organism>
<dbReference type="GO" id="GO:0009279">
    <property type="term" value="C:cell outer membrane"/>
    <property type="evidence" value="ECO:0007669"/>
    <property type="project" value="UniProtKB-SubCell"/>
</dbReference>
<keyword evidence="2" id="KW-0998">Cell outer membrane</keyword>
<dbReference type="RefSeq" id="WP_154129342.1">
    <property type="nucleotide sequence ID" value="NZ_JAHWXT010000009.1"/>
</dbReference>
<protein>
    <recommendedName>
        <fullName evidence="2">Outer membrane lipoprotein Blc</fullName>
    </recommendedName>
</protein>
<dbReference type="GO" id="GO:0006950">
    <property type="term" value="P:response to stress"/>
    <property type="evidence" value="ECO:0007669"/>
    <property type="project" value="UniProtKB-ARBA"/>
</dbReference>
<keyword evidence="2" id="KW-0449">Lipoprotein</keyword>
<name>A0A8X8KE64_ACIGI</name>
<dbReference type="InterPro" id="IPR022271">
    <property type="entry name" value="Lipocalin_ApoD"/>
</dbReference>
<dbReference type="PROSITE" id="PS00213">
    <property type="entry name" value="LIPOCALIN"/>
    <property type="match status" value="1"/>
</dbReference>
<dbReference type="AlphaFoldDB" id="A0A8X8KE64"/>
<dbReference type="CDD" id="cd19438">
    <property type="entry name" value="lipocalin_Blc-like"/>
    <property type="match status" value="1"/>
</dbReference>
<comment type="subcellular location">
    <subcellularLocation>
        <location evidence="2">Cell outer membrane</location>
    </subcellularLocation>
</comment>
<dbReference type="SUPFAM" id="SSF50814">
    <property type="entry name" value="Lipocalins"/>
    <property type="match status" value="1"/>
</dbReference>
<proteinExistence type="inferred from homology"/>
<dbReference type="PIRSF" id="PIRSF036893">
    <property type="entry name" value="Lipocalin_ApoD"/>
    <property type="match status" value="1"/>
</dbReference>
<accession>A0A8X8KE64</accession>
<dbReference type="InterPro" id="IPR012674">
    <property type="entry name" value="Calycin"/>
</dbReference>
<comment type="subunit">
    <text evidence="2">Homodimer.</text>
</comment>
<sequence length="184" mass="20964">MNNKFKILTLVGGIALLSVAAFAYAGNEKIQTVKNVDLKRYLGTWHEIARKPMYFQKKCDYNVTADYSLNENGSIKVDNRCYDKNGKLQQSIGEASVQNAPTNSKLKVSFLPKALRWLPVGRGDYWILKLDENYQVALIGTPNKKYLWLLSRSQQLDPATTEEYLNYAKSLGYDLSDLIKTKQK</sequence>
<comment type="similarity">
    <text evidence="1 2">Belongs to the calycin superfamily. Lipocalin family.</text>
</comment>
<feature type="chain" id="PRO_5036522719" description="Outer membrane lipoprotein Blc" evidence="2">
    <location>
        <begin position="26"/>
        <end position="184"/>
    </location>
</feature>
<feature type="domain" description="Lipocalin/cytosolic fatty-acid binding" evidence="3">
    <location>
        <begin position="36"/>
        <end position="183"/>
    </location>
</feature>
<keyword evidence="2" id="KW-0472">Membrane</keyword>
<evidence type="ECO:0000313" key="5">
    <source>
        <dbReference type="Proteomes" id="UP000887320"/>
    </source>
</evidence>
<dbReference type="InterPro" id="IPR047202">
    <property type="entry name" value="Lipocalin_Blc-like_dom"/>
</dbReference>
<dbReference type="Proteomes" id="UP000887320">
    <property type="component" value="Unassembled WGS sequence"/>
</dbReference>
<dbReference type="Gene3D" id="2.40.128.20">
    <property type="match status" value="1"/>
</dbReference>
<evidence type="ECO:0000256" key="2">
    <source>
        <dbReference type="PIRNR" id="PIRNR036893"/>
    </source>
</evidence>
<gene>
    <name evidence="4" type="ORF">KW868_19995</name>
</gene>
<dbReference type="InterPro" id="IPR022272">
    <property type="entry name" value="Lipocalin_CS"/>
</dbReference>
<dbReference type="Pfam" id="PF08212">
    <property type="entry name" value="Lipocalin_2"/>
    <property type="match status" value="1"/>
</dbReference>
<evidence type="ECO:0000259" key="3">
    <source>
        <dbReference type="Pfam" id="PF08212"/>
    </source>
</evidence>
<comment type="caution">
    <text evidence="4">The sequence shown here is derived from an EMBL/GenBank/DDBJ whole genome shotgun (WGS) entry which is preliminary data.</text>
</comment>
<dbReference type="InterPro" id="IPR002446">
    <property type="entry name" value="Lipocalin_bac"/>
</dbReference>
<feature type="signal peptide" evidence="2">
    <location>
        <begin position="1"/>
        <end position="25"/>
    </location>
</feature>
<keyword evidence="2" id="KW-0732">Signal</keyword>